<name>A0A8S5QQA7_9CAUD</name>
<protein>
    <submittedName>
        <fullName evidence="1">Uncharacterized protein</fullName>
    </submittedName>
</protein>
<proteinExistence type="predicted"/>
<dbReference type="EMBL" id="BK015711">
    <property type="protein sequence ID" value="DAE21406.1"/>
    <property type="molecule type" value="Genomic_DNA"/>
</dbReference>
<sequence length="74" mass="8388">MKAADLIKEVRSSTQLLWDSHMRYIESGGEVGMPCFTPDILKQKLDRTDRDIIEQGLAKGVYIEDAEEYLAKLG</sequence>
<evidence type="ECO:0000313" key="1">
    <source>
        <dbReference type="EMBL" id="DAE21406.1"/>
    </source>
</evidence>
<organism evidence="1">
    <name type="scientific">Siphoviridae sp. ctE6L85</name>
    <dbReference type="NCBI Taxonomy" id="2826202"/>
    <lineage>
        <taxon>Viruses</taxon>
        <taxon>Duplodnaviria</taxon>
        <taxon>Heunggongvirae</taxon>
        <taxon>Uroviricota</taxon>
        <taxon>Caudoviricetes</taxon>
    </lineage>
</organism>
<reference evidence="1" key="1">
    <citation type="journal article" date="2021" name="Proc. Natl. Acad. Sci. U.S.A.">
        <title>A Catalog of Tens of Thousands of Viruses from Human Metagenomes Reveals Hidden Associations with Chronic Diseases.</title>
        <authorList>
            <person name="Tisza M.J."/>
            <person name="Buck C.B."/>
        </authorList>
    </citation>
    <scope>NUCLEOTIDE SEQUENCE</scope>
    <source>
        <strain evidence="1">CtE6L85</strain>
    </source>
</reference>
<accession>A0A8S5QQA7</accession>